<evidence type="ECO:0000313" key="2">
    <source>
        <dbReference type="Proteomes" id="UP000653002"/>
    </source>
</evidence>
<dbReference type="Gene3D" id="3.30.750.24">
    <property type="entry name" value="STAS domain"/>
    <property type="match status" value="1"/>
</dbReference>
<protein>
    <submittedName>
        <fullName evidence="1">Anti-anti-sigma factor</fullName>
    </submittedName>
</protein>
<organism evidence="1 2">
    <name type="scientific">Xanthomonas citri pv. citri</name>
    <dbReference type="NCBI Taxonomy" id="611301"/>
    <lineage>
        <taxon>Bacteria</taxon>
        <taxon>Pseudomonadati</taxon>
        <taxon>Pseudomonadota</taxon>
        <taxon>Gammaproteobacteria</taxon>
        <taxon>Lysobacterales</taxon>
        <taxon>Lysobacteraceae</taxon>
        <taxon>Xanthomonas</taxon>
    </lineage>
</organism>
<dbReference type="Proteomes" id="UP000653002">
    <property type="component" value="Unassembled WGS sequence"/>
</dbReference>
<comment type="caution">
    <text evidence="1">The sequence shown here is derived from an EMBL/GenBank/DDBJ whole genome shotgun (WGS) entry which is preliminary data.</text>
</comment>
<dbReference type="InterPro" id="IPR036513">
    <property type="entry name" value="STAS_dom_sf"/>
</dbReference>
<proteinExistence type="predicted"/>
<gene>
    <name evidence="1" type="ORF">GUH15_11070</name>
</gene>
<dbReference type="AlphaFoldDB" id="A0A8I0H1G3"/>
<name>A0A8I0H1G3_XANCI</name>
<accession>A0A8I0H1G3</accession>
<evidence type="ECO:0000313" key="1">
    <source>
        <dbReference type="EMBL" id="MBD4336588.1"/>
    </source>
</evidence>
<dbReference type="EMBL" id="JAABFR010000800">
    <property type="protein sequence ID" value="MBD4336588.1"/>
    <property type="molecule type" value="Genomic_DNA"/>
</dbReference>
<reference evidence="1" key="1">
    <citation type="submission" date="2020-01" db="EMBL/GenBank/DDBJ databases">
        <authorList>
            <person name="Richard D."/>
        </authorList>
    </citation>
    <scope>NUCLEOTIDE SEQUENCE</scope>
    <source>
        <strain evidence="1">JP541</strain>
    </source>
</reference>
<sequence length="66" mass="7459">MARQRAWRRARRHWDISAVAALDRVVFKLRARGAEVEVAGVNQASDTLIDTLGTHRRDGARLQLGH</sequence>